<evidence type="ECO:0000313" key="2">
    <source>
        <dbReference type="Proteomes" id="UP000694888"/>
    </source>
</evidence>
<reference evidence="3" key="1">
    <citation type="submission" date="2025-08" db="UniProtKB">
        <authorList>
            <consortium name="RefSeq"/>
        </authorList>
    </citation>
    <scope>IDENTIFICATION</scope>
</reference>
<feature type="compositionally biased region" description="Pro residues" evidence="1">
    <location>
        <begin position="65"/>
        <end position="75"/>
    </location>
</feature>
<feature type="compositionally biased region" description="Polar residues" evidence="1">
    <location>
        <begin position="1"/>
        <end position="21"/>
    </location>
</feature>
<sequence>MGQESSRNPPKNFPVLQNMTPKQKDVTVKLTPPKPWINPAHSSAYSIPARLSRDSGHDSAENIAPDPPADDPQPPAKRRRTEPSANSVASTASDFGLRPLSSSQTTNAGDVSGGDGHVFKKPMETKLWTRLREQSLRERRDNLLHYGTVHSGDVNWEMVEAVSAQVFSLVGAFVANFQEEFYTNRFSPEERIVVSKI</sequence>
<dbReference type="RefSeq" id="XP_012940888.1">
    <property type="nucleotide sequence ID" value="XM_013085434.2"/>
</dbReference>
<organism evidence="2 3">
    <name type="scientific">Aplysia californica</name>
    <name type="common">California sea hare</name>
    <dbReference type="NCBI Taxonomy" id="6500"/>
    <lineage>
        <taxon>Eukaryota</taxon>
        <taxon>Metazoa</taxon>
        <taxon>Spiralia</taxon>
        <taxon>Lophotrochozoa</taxon>
        <taxon>Mollusca</taxon>
        <taxon>Gastropoda</taxon>
        <taxon>Heterobranchia</taxon>
        <taxon>Euthyneura</taxon>
        <taxon>Tectipleura</taxon>
        <taxon>Aplysiida</taxon>
        <taxon>Aplysioidea</taxon>
        <taxon>Aplysiidae</taxon>
        <taxon>Aplysia</taxon>
    </lineage>
</organism>
<accession>A0ABM1A4W4</accession>
<gene>
    <name evidence="3" type="primary">LOC106012441</name>
</gene>
<feature type="compositionally biased region" description="Polar residues" evidence="1">
    <location>
        <begin position="100"/>
        <end position="109"/>
    </location>
</feature>
<feature type="region of interest" description="Disordered" evidence="1">
    <location>
        <begin position="1"/>
        <end position="119"/>
    </location>
</feature>
<protein>
    <submittedName>
        <fullName evidence="3">Uncharacterized protein LOC106012441</fullName>
    </submittedName>
</protein>
<keyword evidence="2" id="KW-1185">Reference proteome</keyword>
<name>A0ABM1A4W4_APLCA</name>
<feature type="compositionally biased region" description="Polar residues" evidence="1">
    <location>
        <begin position="83"/>
        <end position="93"/>
    </location>
</feature>
<evidence type="ECO:0000256" key="1">
    <source>
        <dbReference type="SAM" id="MobiDB-lite"/>
    </source>
</evidence>
<dbReference type="GeneID" id="106012441"/>
<proteinExistence type="predicted"/>
<dbReference type="Proteomes" id="UP000694888">
    <property type="component" value="Unplaced"/>
</dbReference>
<evidence type="ECO:0000313" key="3">
    <source>
        <dbReference type="RefSeq" id="XP_012940888.1"/>
    </source>
</evidence>
<feature type="compositionally biased region" description="Basic and acidic residues" evidence="1">
    <location>
        <begin position="51"/>
        <end position="60"/>
    </location>
</feature>